<evidence type="ECO:0000313" key="2">
    <source>
        <dbReference type="Proteomes" id="UP000467700"/>
    </source>
</evidence>
<proteinExistence type="predicted"/>
<reference evidence="1 2" key="1">
    <citation type="submission" date="2020-01" db="EMBL/GenBank/DDBJ databases">
        <authorList>
            <person name="Gupta K D."/>
        </authorList>
    </citation>
    <scope>NUCLEOTIDE SEQUENCE [LARGE SCALE GENOMIC DNA]</scope>
</reference>
<protein>
    <submittedName>
        <fullName evidence="1">Uncharacterized protein</fullName>
    </submittedName>
</protein>
<dbReference type="OrthoDB" id="2750929at2759"/>
<accession>A0A8S0XQV9</accession>
<gene>
    <name evidence="1" type="ORF">AAE3_LOCUS11247</name>
</gene>
<sequence length="604" mass="67894">MPKQERELITLDATKMLSSGQRTHDISGYTAPLFKVTQLNPPQKCKVSYGWVNNREAHFPLGSTGVLYYHTPAPGAPVLSGELRFKLCKDLALFARSPDLQSPDKTRPWSLNLYRMVMTPRYKSFIQLLIHDRLVSSTVVDAIVRLPRVICDRASRILYSLEQPFELDLAQIGVTFILVNLGHVLTVRVFLNARSGLRSSIFTGRIKARFELSTLPEHAAQGPTLVLRVLELLTPIECHLRGIKLDPRPGALLSKHDRGKYGPWSLKLKNALAPAFREFVGLPPLPEDKLPKKIGDRSTKNVFTLRPEEMEVMGQPICDISGRHAVTFRLRLQDGRERPVLIGYGNLIAGQKPFPPNSKGVLYYRRPSTGEPEMSGELRFRVCHDVAAFRDGSDLLAPDGMKPWSIPLYHIVKAPRMELLRNLIIQDGLVEQHVMEKIGKLPSAIQGYRPLYALDWPFVVNLSSRHLHLGLINPSMFELVEVPYIFRYGSRSIAVYADRCLLVLVCVATTHSEISGAGFVRARLELSTLPEHSGSPVLVLRILELLEPVQPLIPNPEDRIPMPQAGSLFHRLDSGHKPVPWVYPLNERASGDAFKRFIATCEKT</sequence>
<dbReference type="EMBL" id="CACVBS010000073">
    <property type="protein sequence ID" value="CAA7268993.1"/>
    <property type="molecule type" value="Genomic_DNA"/>
</dbReference>
<comment type="caution">
    <text evidence="1">The sequence shown here is derived from an EMBL/GenBank/DDBJ whole genome shotgun (WGS) entry which is preliminary data.</text>
</comment>
<keyword evidence="2" id="KW-1185">Reference proteome</keyword>
<dbReference type="Proteomes" id="UP000467700">
    <property type="component" value="Unassembled WGS sequence"/>
</dbReference>
<dbReference type="AlphaFoldDB" id="A0A8S0XQV9"/>
<name>A0A8S0XQV9_CYCAE</name>
<organism evidence="1 2">
    <name type="scientific">Cyclocybe aegerita</name>
    <name type="common">Black poplar mushroom</name>
    <name type="synonym">Agrocybe aegerita</name>
    <dbReference type="NCBI Taxonomy" id="1973307"/>
    <lineage>
        <taxon>Eukaryota</taxon>
        <taxon>Fungi</taxon>
        <taxon>Dikarya</taxon>
        <taxon>Basidiomycota</taxon>
        <taxon>Agaricomycotina</taxon>
        <taxon>Agaricomycetes</taxon>
        <taxon>Agaricomycetidae</taxon>
        <taxon>Agaricales</taxon>
        <taxon>Agaricineae</taxon>
        <taxon>Bolbitiaceae</taxon>
        <taxon>Cyclocybe</taxon>
    </lineage>
</organism>
<evidence type="ECO:0000313" key="1">
    <source>
        <dbReference type="EMBL" id="CAA7268993.1"/>
    </source>
</evidence>